<dbReference type="STRING" id="390807.SAMN04488095_2207"/>
<dbReference type="EMBL" id="FORA01000002">
    <property type="protein sequence ID" value="SFJ10928.1"/>
    <property type="molecule type" value="Genomic_DNA"/>
</dbReference>
<dbReference type="Proteomes" id="UP000199110">
    <property type="component" value="Unassembled WGS sequence"/>
</dbReference>
<evidence type="ECO:0000313" key="1">
    <source>
        <dbReference type="EMBL" id="SFJ10928.1"/>
    </source>
</evidence>
<keyword evidence="2" id="KW-1185">Reference proteome</keyword>
<proteinExistence type="predicted"/>
<name>A0A1I3NNP0_9RHOB</name>
<evidence type="ECO:0000313" key="2">
    <source>
        <dbReference type="Proteomes" id="UP000199110"/>
    </source>
</evidence>
<dbReference type="RefSeq" id="WP_092780132.1">
    <property type="nucleotide sequence ID" value="NZ_FORA01000002.1"/>
</dbReference>
<accession>A0A1I3NNP0</accession>
<reference evidence="1 2" key="1">
    <citation type="submission" date="2016-10" db="EMBL/GenBank/DDBJ databases">
        <authorList>
            <person name="de Groot N.N."/>
        </authorList>
    </citation>
    <scope>NUCLEOTIDE SEQUENCE [LARGE SCALE GENOMIC DNA]</scope>
    <source>
        <strain evidence="1 2">DSM 19073</strain>
    </source>
</reference>
<organism evidence="1 2">
    <name type="scientific">Jannaschia pohangensis</name>
    <dbReference type="NCBI Taxonomy" id="390807"/>
    <lineage>
        <taxon>Bacteria</taxon>
        <taxon>Pseudomonadati</taxon>
        <taxon>Pseudomonadota</taxon>
        <taxon>Alphaproteobacteria</taxon>
        <taxon>Rhodobacterales</taxon>
        <taxon>Roseobacteraceae</taxon>
        <taxon>Jannaschia</taxon>
    </lineage>
</organism>
<sequence length="213" mass="22900">MNAQPDTFTTADGRTIGGTVMDLRNITLRFGGVNPALRRLIGCVVFCLLGAPALAETLSDDMTFAMNHCLGPIAYGIDAETDALEPTTAEALGRTPEPSPAFSDPAFHLGPEGQVLARMQAGEQRFCQVSLTEGSLDVDRAMVFVAADILNLALSGSCARRAETEPTLVHLASWDRNARGFYTSVTLSESRETGHLNLIAGEWPTSRLDKRCE</sequence>
<dbReference type="AlphaFoldDB" id="A0A1I3NNP0"/>
<protein>
    <submittedName>
        <fullName evidence="1">Uncharacterized protein</fullName>
    </submittedName>
</protein>
<gene>
    <name evidence="1" type="ORF">SAMN04488095_2207</name>
</gene>